<dbReference type="AlphaFoldDB" id="A0A4S3J1G4"/>
<evidence type="ECO:0000256" key="1">
    <source>
        <dbReference type="SAM" id="Phobius"/>
    </source>
</evidence>
<dbReference type="EMBL" id="SOSA01001051">
    <property type="protein sequence ID" value="THC87767.1"/>
    <property type="molecule type" value="Genomic_DNA"/>
</dbReference>
<accession>A0A4S3J1G4</accession>
<dbReference type="VEuPathDB" id="FungiDB:EYZ11_012786"/>
<protein>
    <submittedName>
        <fullName evidence="2">Uncharacterized protein</fullName>
    </submittedName>
</protein>
<evidence type="ECO:0000313" key="3">
    <source>
        <dbReference type="Proteomes" id="UP000308092"/>
    </source>
</evidence>
<gene>
    <name evidence="2" type="ORF">EYZ11_012786</name>
</gene>
<sequence>MHMINVETPVQQTKQKGIFSPTVDFQYSIFLHANSITGFFMLFFVSASSMRNLERLSFDSTTAFD</sequence>
<feature type="transmembrane region" description="Helical" evidence="1">
    <location>
        <begin position="25"/>
        <end position="45"/>
    </location>
</feature>
<keyword evidence="1" id="KW-1133">Transmembrane helix</keyword>
<proteinExistence type="predicted"/>
<keyword evidence="1" id="KW-0472">Membrane</keyword>
<name>A0A4S3J1G4_9EURO</name>
<organism evidence="2 3">
    <name type="scientific">Aspergillus tanneri</name>
    <dbReference type="NCBI Taxonomy" id="1220188"/>
    <lineage>
        <taxon>Eukaryota</taxon>
        <taxon>Fungi</taxon>
        <taxon>Dikarya</taxon>
        <taxon>Ascomycota</taxon>
        <taxon>Pezizomycotina</taxon>
        <taxon>Eurotiomycetes</taxon>
        <taxon>Eurotiomycetidae</taxon>
        <taxon>Eurotiales</taxon>
        <taxon>Aspergillaceae</taxon>
        <taxon>Aspergillus</taxon>
        <taxon>Aspergillus subgen. Circumdati</taxon>
    </lineage>
</organism>
<comment type="caution">
    <text evidence="2">The sequence shown here is derived from an EMBL/GenBank/DDBJ whole genome shotgun (WGS) entry which is preliminary data.</text>
</comment>
<evidence type="ECO:0000313" key="2">
    <source>
        <dbReference type="EMBL" id="THC87767.1"/>
    </source>
</evidence>
<reference evidence="2 3" key="1">
    <citation type="submission" date="2019-03" db="EMBL/GenBank/DDBJ databases">
        <title>The genome sequence of a newly discovered highly antifungal drug resistant Aspergillus species, Aspergillus tanneri NIH 1004.</title>
        <authorList>
            <person name="Mounaud S."/>
            <person name="Singh I."/>
            <person name="Joardar V."/>
            <person name="Pakala S."/>
            <person name="Pakala S."/>
            <person name="Venepally P."/>
            <person name="Hoover J."/>
            <person name="Nierman W."/>
            <person name="Chung J."/>
            <person name="Losada L."/>
        </authorList>
    </citation>
    <scope>NUCLEOTIDE SEQUENCE [LARGE SCALE GENOMIC DNA]</scope>
    <source>
        <strain evidence="2 3">NIH1004</strain>
    </source>
</reference>
<keyword evidence="3" id="KW-1185">Reference proteome</keyword>
<keyword evidence="1" id="KW-0812">Transmembrane</keyword>
<dbReference type="Proteomes" id="UP000308092">
    <property type="component" value="Unassembled WGS sequence"/>
</dbReference>